<organism evidence="1 2">
    <name type="scientific">Dichanthelium oligosanthes</name>
    <dbReference type="NCBI Taxonomy" id="888268"/>
    <lineage>
        <taxon>Eukaryota</taxon>
        <taxon>Viridiplantae</taxon>
        <taxon>Streptophyta</taxon>
        <taxon>Embryophyta</taxon>
        <taxon>Tracheophyta</taxon>
        <taxon>Spermatophyta</taxon>
        <taxon>Magnoliopsida</taxon>
        <taxon>Liliopsida</taxon>
        <taxon>Poales</taxon>
        <taxon>Poaceae</taxon>
        <taxon>PACMAD clade</taxon>
        <taxon>Panicoideae</taxon>
        <taxon>Panicodae</taxon>
        <taxon>Paniceae</taxon>
        <taxon>Dichantheliinae</taxon>
        <taxon>Dichanthelium</taxon>
    </lineage>
</organism>
<protein>
    <submittedName>
        <fullName evidence="1">Uncharacterized protein</fullName>
    </submittedName>
</protein>
<dbReference type="Proteomes" id="UP000095767">
    <property type="component" value="Unassembled WGS sequence"/>
</dbReference>
<evidence type="ECO:0000313" key="2">
    <source>
        <dbReference type="Proteomes" id="UP000095767"/>
    </source>
</evidence>
<gene>
    <name evidence="1" type="ORF">BAE44_0025855</name>
</gene>
<reference evidence="1 2" key="1">
    <citation type="submission" date="2016-09" db="EMBL/GenBank/DDBJ databases">
        <title>The draft genome of Dichanthelium oligosanthes: A C3 panicoid grass species.</title>
        <authorList>
            <person name="Studer A.J."/>
            <person name="Schnable J.C."/>
            <person name="Brutnell T.P."/>
        </authorList>
    </citation>
    <scope>NUCLEOTIDE SEQUENCE [LARGE SCALE GENOMIC DNA]</scope>
    <source>
        <strain evidence="2">cv. Kellogg 1175</strain>
        <tissue evidence="1">Leaf</tissue>
    </source>
</reference>
<sequence length="78" mass="8612">LPNARDLKRYQYSSCLRYSTLTARVVPNLAILSDRLEIIILVPFSAHLLDAEYNLLHVPSSISPSISTITKNLSLSGA</sequence>
<accession>A0A1E5UJS6</accession>
<evidence type="ECO:0000313" key="1">
    <source>
        <dbReference type="EMBL" id="OEL13129.1"/>
    </source>
</evidence>
<feature type="non-terminal residue" evidence="1">
    <location>
        <position position="1"/>
    </location>
</feature>
<proteinExistence type="predicted"/>
<keyword evidence="2" id="KW-1185">Reference proteome</keyword>
<comment type="caution">
    <text evidence="1">The sequence shown here is derived from an EMBL/GenBank/DDBJ whole genome shotgun (WGS) entry which is preliminary data.</text>
</comment>
<dbReference type="AlphaFoldDB" id="A0A1E5UJS6"/>
<dbReference type="EMBL" id="LWDX02074553">
    <property type="protein sequence ID" value="OEL13129.1"/>
    <property type="molecule type" value="Genomic_DNA"/>
</dbReference>
<name>A0A1E5UJS6_9POAL</name>